<proteinExistence type="predicted"/>
<accession>A0A382JL87</accession>
<protein>
    <submittedName>
        <fullName evidence="1">Uncharacterized protein</fullName>
    </submittedName>
</protein>
<dbReference type="AlphaFoldDB" id="A0A382JL87"/>
<evidence type="ECO:0000313" key="1">
    <source>
        <dbReference type="EMBL" id="SVC12508.1"/>
    </source>
</evidence>
<sequence length="60" mass="7067">MLFAKIINISININNNHRDTSAYNKINDDELKSIFYGVVYYPNTKFTDRLLTLSIERKNI</sequence>
<dbReference type="EMBL" id="UINC01074877">
    <property type="protein sequence ID" value="SVC12508.1"/>
    <property type="molecule type" value="Genomic_DNA"/>
</dbReference>
<organism evidence="1">
    <name type="scientific">marine metagenome</name>
    <dbReference type="NCBI Taxonomy" id="408172"/>
    <lineage>
        <taxon>unclassified sequences</taxon>
        <taxon>metagenomes</taxon>
        <taxon>ecological metagenomes</taxon>
    </lineage>
</organism>
<reference evidence="1" key="1">
    <citation type="submission" date="2018-05" db="EMBL/GenBank/DDBJ databases">
        <authorList>
            <person name="Lanie J.A."/>
            <person name="Ng W.-L."/>
            <person name="Kazmierczak K.M."/>
            <person name="Andrzejewski T.M."/>
            <person name="Davidsen T.M."/>
            <person name="Wayne K.J."/>
            <person name="Tettelin H."/>
            <person name="Glass J.I."/>
            <person name="Rusch D."/>
            <person name="Podicherti R."/>
            <person name="Tsui H.-C.T."/>
            <person name="Winkler M.E."/>
        </authorList>
    </citation>
    <scope>NUCLEOTIDE SEQUENCE</scope>
</reference>
<gene>
    <name evidence="1" type="ORF">METZ01_LOCUS265362</name>
</gene>
<name>A0A382JL87_9ZZZZ</name>